<dbReference type="SUPFAM" id="SSF51735">
    <property type="entry name" value="NAD(P)-binding Rossmann-fold domains"/>
    <property type="match status" value="1"/>
</dbReference>
<dbReference type="Pfam" id="PF05368">
    <property type="entry name" value="NmrA"/>
    <property type="match status" value="1"/>
</dbReference>
<feature type="domain" description="NmrA-like" evidence="3">
    <location>
        <begin position="9"/>
        <end position="303"/>
    </location>
</feature>
<dbReference type="PANTHER" id="PTHR42748:SF11">
    <property type="entry name" value="NMRA-LIKE DOMAIN-CONTAINING PROTEIN"/>
    <property type="match status" value="1"/>
</dbReference>
<evidence type="ECO:0000259" key="3">
    <source>
        <dbReference type="Pfam" id="PF05368"/>
    </source>
</evidence>
<comment type="similarity">
    <text evidence="1">Belongs to the NmrA-type oxidoreductase family.</text>
</comment>
<dbReference type="GeneID" id="89976705"/>
<evidence type="ECO:0000256" key="2">
    <source>
        <dbReference type="ARBA" id="ARBA00022857"/>
    </source>
</evidence>
<dbReference type="Gene3D" id="3.40.50.720">
    <property type="entry name" value="NAD(P)-binding Rossmann-like Domain"/>
    <property type="match status" value="1"/>
</dbReference>
<gene>
    <name evidence="4" type="ORF">LTR84_008542</name>
</gene>
<sequence length="327" mass="35084">MSTSEPKLLLTVFGATGQQGGSIIRTVLSTPSLASKYRLRGLTRDPSSAAAQKLHSQGVEIKTIDVNADSTTIASALHGSSVVFALTVTDYTTDTYSTELRQGKAIADAAMSAGVPYLIFSTLPHVKAISGGKYTLVGGFDGKAETETYIRGLSSAGRIKSAFFAPGCFMQNFQHMMAPRSQDGGKTYAIAGVMDPQTRMPLIDTAGDTGKYVGAILADLDAYEGKVLSAATEWLSMSEIAEKVGRAIGKNVAYQQLPVEVYKSFLPENARHQLVEMYLYIQDYGYFGPEGKEGVEWTVRNVQESGSGAGQLTTFDSFLVDNPVHIE</sequence>
<proteinExistence type="inferred from homology"/>
<dbReference type="RefSeq" id="XP_064701684.1">
    <property type="nucleotide sequence ID" value="XM_064852087.1"/>
</dbReference>
<organism evidence="4 5">
    <name type="scientific">Exophiala bonariae</name>
    <dbReference type="NCBI Taxonomy" id="1690606"/>
    <lineage>
        <taxon>Eukaryota</taxon>
        <taxon>Fungi</taxon>
        <taxon>Dikarya</taxon>
        <taxon>Ascomycota</taxon>
        <taxon>Pezizomycotina</taxon>
        <taxon>Eurotiomycetes</taxon>
        <taxon>Chaetothyriomycetidae</taxon>
        <taxon>Chaetothyriales</taxon>
        <taxon>Herpotrichiellaceae</taxon>
        <taxon>Exophiala</taxon>
    </lineage>
</organism>
<dbReference type="InterPro" id="IPR036291">
    <property type="entry name" value="NAD(P)-bd_dom_sf"/>
</dbReference>
<dbReference type="GO" id="GO:0005634">
    <property type="term" value="C:nucleus"/>
    <property type="evidence" value="ECO:0007669"/>
    <property type="project" value="TreeGrafter"/>
</dbReference>
<accession>A0AAV9N0B2</accession>
<comment type="caution">
    <text evidence="4">The sequence shown here is derived from an EMBL/GenBank/DDBJ whole genome shotgun (WGS) entry which is preliminary data.</text>
</comment>
<reference evidence="4 5" key="1">
    <citation type="submission" date="2023-08" db="EMBL/GenBank/DDBJ databases">
        <title>Black Yeasts Isolated from many extreme environments.</title>
        <authorList>
            <person name="Coleine C."/>
            <person name="Stajich J.E."/>
            <person name="Selbmann L."/>
        </authorList>
    </citation>
    <scope>NUCLEOTIDE SEQUENCE [LARGE SCALE GENOMIC DNA]</scope>
    <source>
        <strain evidence="4 5">CCFEE 5792</strain>
    </source>
</reference>
<dbReference type="CDD" id="cd05251">
    <property type="entry name" value="NmrA_like_SDR_a"/>
    <property type="match status" value="1"/>
</dbReference>
<dbReference type="AlphaFoldDB" id="A0AAV9N0B2"/>
<dbReference type="InterPro" id="IPR051164">
    <property type="entry name" value="NmrA-like_oxidored"/>
</dbReference>
<dbReference type="Proteomes" id="UP001358417">
    <property type="component" value="Unassembled WGS sequence"/>
</dbReference>
<keyword evidence="5" id="KW-1185">Reference proteome</keyword>
<dbReference type="InterPro" id="IPR008030">
    <property type="entry name" value="NmrA-like"/>
</dbReference>
<name>A0AAV9N0B2_9EURO</name>
<protein>
    <recommendedName>
        <fullName evidence="3">NmrA-like domain-containing protein</fullName>
    </recommendedName>
</protein>
<evidence type="ECO:0000256" key="1">
    <source>
        <dbReference type="ARBA" id="ARBA00006328"/>
    </source>
</evidence>
<dbReference type="PANTHER" id="PTHR42748">
    <property type="entry name" value="NITROGEN METABOLITE REPRESSION PROTEIN NMRA FAMILY MEMBER"/>
    <property type="match status" value="1"/>
</dbReference>
<evidence type="ECO:0000313" key="5">
    <source>
        <dbReference type="Proteomes" id="UP001358417"/>
    </source>
</evidence>
<dbReference type="EMBL" id="JAVRRD010000032">
    <property type="protein sequence ID" value="KAK5046085.1"/>
    <property type="molecule type" value="Genomic_DNA"/>
</dbReference>
<dbReference type="Gene3D" id="3.90.25.10">
    <property type="entry name" value="UDP-galactose 4-epimerase, domain 1"/>
    <property type="match status" value="1"/>
</dbReference>
<keyword evidence="2" id="KW-0521">NADP</keyword>
<evidence type="ECO:0000313" key="4">
    <source>
        <dbReference type="EMBL" id="KAK5046085.1"/>
    </source>
</evidence>